<feature type="domain" description="Heterokaryon incompatibility" evidence="1">
    <location>
        <begin position="44"/>
        <end position="197"/>
    </location>
</feature>
<evidence type="ECO:0000313" key="2">
    <source>
        <dbReference type="EMBL" id="VUC31834.1"/>
    </source>
</evidence>
<dbReference type="InterPro" id="IPR052895">
    <property type="entry name" value="HetReg/Transcr_Mod"/>
</dbReference>
<dbReference type="Pfam" id="PF06985">
    <property type="entry name" value="HET"/>
    <property type="match status" value="1"/>
</dbReference>
<sequence length="598" mass="68107">MAIQYTSLNKLQSEIRLITIDPGKPADELHCSLSVASLNARPKYEALSYVWGDPAITDNITVNGVSHQVTANLKYALCALRNLTKPRVVWVDAICINRDDLHEKNNQLTLMARIFSAAFNVVLCLGPGSPSLDYFADRAEIYHSIKPLSLRWLQRNLLPGLTPTSRAQKRVRDAKFLRSEINFWKHEYFQRMWTVQEIALANKRPTVMIGQTSVRLKRSSDDWVSMLDKAESACAKALASRCVDSKVKEEFKNVLGQIHAMMHPMEPPESTITTAPRLVQVFPVQLSTTAHRECFDPRDRIFALYPSHPDLQASYPADYGKAPEEVLIDSLHYILDRHPMFFHTIHVWPLRPGRLEDDDHPSWLPDITARQPAGVTNSGFYEGVRHVRSWPAIEDNLLYIDAWMVGKIRVVFRFDDSATNNLYTILQFLDGAMGAIPKYEHLGVSELKGSEIPRRIAYACYYHDHVGPQEFPEEHYRQIQAELKGCGSNGVAWQRVPKSLQMLREKAERLAGKVLFVTRTGLLGICSDMVQDGDYLFVSPSLYEPMALRIRDEYSDESEKRYGKLVDYAFVDGLIGDSKHDDVLEFVESQKISRLRIG</sequence>
<comment type="caution">
    <text evidence="2">The sequence shown here is derived from an EMBL/GenBank/DDBJ whole genome shotgun (WGS) entry which is preliminary data.</text>
</comment>
<proteinExistence type="predicted"/>
<name>A0ABY6UKQ3_BIOOC</name>
<gene>
    <name evidence="2" type="ORF">CLO192961_LOCUS315688</name>
</gene>
<dbReference type="InterPro" id="IPR010730">
    <property type="entry name" value="HET"/>
</dbReference>
<reference evidence="2 3" key="1">
    <citation type="submission" date="2019-06" db="EMBL/GenBank/DDBJ databases">
        <authorList>
            <person name="Broberg M."/>
        </authorList>
    </citation>
    <scope>NUCLEOTIDE SEQUENCE [LARGE SCALE GENOMIC DNA]</scope>
</reference>
<protein>
    <recommendedName>
        <fullName evidence="1">Heterokaryon incompatibility domain-containing protein</fullName>
    </recommendedName>
</protein>
<dbReference type="PANTHER" id="PTHR24148">
    <property type="entry name" value="ANKYRIN REPEAT DOMAIN-CONTAINING PROTEIN 39 HOMOLOG-RELATED"/>
    <property type="match status" value="1"/>
</dbReference>
<organism evidence="2 3">
    <name type="scientific">Bionectria ochroleuca</name>
    <name type="common">Gliocladium roseum</name>
    <dbReference type="NCBI Taxonomy" id="29856"/>
    <lineage>
        <taxon>Eukaryota</taxon>
        <taxon>Fungi</taxon>
        <taxon>Dikarya</taxon>
        <taxon>Ascomycota</taxon>
        <taxon>Pezizomycotina</taxon>
        <taxon>Sordariomycetes</taxon>
        <taxon>Hypocreomycetidae</taxon>
        <taxon>Hypocreales</taxon>
        <taxon>Bionectriaceae</taxon>
        <taxon>Clonostachys</taxon>
    </lineage>
</organism>
<dbReference type="PANTHER" id="PTHR24148:SF64">
    <property type="entry name" value="HETEROKARYON INCOMPATIBILITY DOMAIN-CONTAINING PROTEIN"/>
    <property type="match status" value="1"/>
</dbReference>
<dbReference type="EMBL" id="CABFNS010000837">
    <property type="protein sequence ID" value="VUC31834.1"/>
    <property type="molecule type" value="Genomic_DNA"/>
</dbReference>
<accession>A0ABY6UKQ3</accession>
<evidence type="ECO:0000259" key="1">
    <source>
        <dbReference type="Pfam" id="PF06985"/>
    </source>
</evidence>
<evidence type="ECO:0000313" key="3">
    <source>
        <dbReference type="Proteomes" id="UP000766486"/>
    </source>
</evidence>
<dbReference type="Proteomes" id="UP000766486">
    <property type="component" value="Unassembled WGS sequence"/>
</dbReference>
<keyword evidence="3" id="KW-1185">Reference proteome</keyword>